<dbReference type="InterPro" id="IPR014118">
    <property type="entry name" value="T4SS_TraV"/>
</dbReference>
<feature type="compositionally biased region" description="Basic and acidic residues" evidence="1">
    <location>
        <begin position="186"/>
        <end position="198"/>
    </location>
</feature>
<dbReference type="AlphaFoldDB" id="A0AAQ0BV26"/>
<reference evidence="3 4" key="1">
    <citation type="submission" date="2020-12" db="EMBL/GenBank/DDBJ databases">
        <title>FDA dAtabase for Regulatory Grade micrObial Sequences (FDA-ARGOS): Supporting development and validation of Infectious Disease Dx tests.</title>
        <authorList>
            <person name="Minogue T."/>
            <person name="Wolcott M."/>
            <person name="Wasieloski L."/>
            <person name="Aguilar W."/>
            <person name="Moore D."/>
            <person name="Jaissle J."/>
            <person name="Tallon L."/>
            <person name="Sadzewicz L."/>
            <person name="Zhao X."/>
            <person name="Boylan J."/>
            <person name="Ott S."/>
            <person name="Bowen H."/>
            <person name="Vavikolanu K."/>
            <person name="Mehta A."/>
            <person name="Aluvathingal J."/>
            <person name="Nadendla S."/>
            <person name="Yan Y."/>
            <person name="Sichtig H."/>
        </authorList>
    </citation>
    <scope>NUCLEOTIDE SEQUENCE [LARGE SCALE GENOMIC DNA]</scope>
    <source>
        <strain evidence="3 4">FDAARGOS_949</strain>
        <plasmid evidence="3 4">unnamed2</plasmid>
    </source>
</reference>
<dbReference type="EMBL" id="CP065603">
    <property type="protein sequence ID" value="QPQ94808.1"/>
    <property type="molecule type" value="Genomic_DNA"/>
</dbReference>
<dbReference type="RefSeq" id="WP_045678694.1">
    <property type="nucleotide sequence ID" value="NZ_CP065603.1"/>
</dbReference>
<feature type="chain" id="PRO_5043028987" evidence="2">
    <location>
        <begin position="27"/>
        <end position="232"/>
    </location>
</feature>
<dbReference type="NCBIfam" id="TIGR02747">
    <property type="entry name" value="TraV"/>
    <property type="match status" value="1"/>
</dbReference>
<keyword evidence="2" id="KW-0732">Signal</keyword>
<evidence type="ECO:0000313" key="4">
    <source>
        <dbReference type="Proteomes" id="UP000594892"/>
    </source>
</evidence>
<feature type="compositionally biased region" description="Low complexity" evidence="1">
    <location>
        <begin position="88"/>
        <end position="105"/>
    </location>
</feature>
<geneLocation type="plasmid" evidence="3 4">
    <name>unnamed2</name>
</geneLocation>
<feature type="region of interest" description="Disordered" evidence="1">
    <location>
        <begin position="183"/>
        <end position="206"/>
    </location>
</feature>
<keyword evidence="3" id="KW-0614">Plasmid</keyword>
<dbReference type="GeneID" id="45693373"/>
<proteinExistence type="predicted"/>
<evidence type="ECO:0000256" key="2">
    <source>
        <dbReference type="SAM" id="SignalP"/>
    </source>
</evidence>
<feature type="region of interest" description="Disordered" evidence="1">
    <location>
        <begin position="84"/>
        <end position="116"/>
    </location>
</feature>
<evidence type="ECO:0000313" key="3">
    <source>
        <dbReference type="EMBL" id="QPQ94808.1"/>
    </source>
</evidence>
<evidence type="ECO:0000256" key="1">
    <source>
        <dbReference type="SAM" id="MobiDB-lite"/>
    </source>
</evidence>
<accession>A0AAQ0BV26</accession>
<keyword evidence="3" id="KW-0449">Lipoprotein</keyword>
<dbReference type="Proteomes" id="UP000594892">
    <property type="component" value="Plasmid unnamed2"/>
</dbReference>
<organism evidence="3 4">
    <name type="scientific">Burkholderia glumae</name>
    <name type="common">Pseudomonas glumae</name>
    <dbReference type="NCBI Taxonomy" id="337"/>
    <lineage>
        <taxon>Bacteria</taxon>
        <taxon>Pseudomonadati</taxon>
        <taxon>Pseudomonadota</taxon>
        <taxon>Betaproteobacteria</taxon>
        <taxon>Burkholderiales</taxon>
        <taxon>Burkholderiaceae</taxon>
        <taxon>Burkholderia</taxon>
    </lineage>
</organism>
<gene>
    <name evidence="3" type="primary">traV</name>
    <name evidence="3" type="ORF">I6H06_29840</name>
</gene>
<sequence length="232" mass="23818">MSIPYLAATRATAVIGAAVLALSACSFTGYDASSSFACKAPAGVLCNSMSGIYANAMAHNLPDQRVHAGSGAATNLTLGSYADDSPADRASGSRKAAAGGARATSPGILPRALDSGAPVRTAPRELRVWFAPWQDADSDLHDQEYVYLVVDPGHWSIAHNQARIRAAFQPVLPPVLSPTAAAAQGDAKDAGTAARRDAFTTPASNADRVMQGILTPDGAIDRAAAMSPSADR</sequence>
<name>A0AAQ0BV26_BURGL</name>
<dbReference type="Pfam" id="PF09676">
    <property type="entry name" value="TraV"/>
    <property type="match status" value="1"/>
</dbReference>
<feature type="signal peptide" evidence="2">
    <location>
        <begin position="1"/>
        <end position="26"/>
    </location>
</feature>
<protein>
    <submittedName>
        <fullName evidence="3">Type IV conjugative transfer system lipoprotein TraV</fullName>
    </submittedName>
</protein>